<name>A0A4R0GV63_9ACTN</name>
<gene>
    <name evidence="1" type="ORF">E0H26_03575</name>
</gene>
<evidence type="ECO:0008006" key="3">
    <source>
        <dbReference type="Google" id="ProtNLM"/>
    </source>
</evidence>
<dbReference type="RefSeq" id="WP_131300770.1">
    <property type="nucleotide sequence ID" value="NZ_SJJR01000002.1"/>
</dbReference>
<dbReference type="Proteomes" id="UP000292274">
    <property type="component" value="Unassembled WGS sequence"/>
</dbReference>
<keyword evidence="2" id="KW-1185">Reference proteome</keyword>
<protein>
    <recommendedName>
        <fullName evidence="3">Helicase XPB/Ssl2 N-terminal domain-containing protein</fullName>
    </recommendedName>
</protein>
<dbReference type="EMBL" id="SJJR01000002">
    <property type="protein sequence ID" value="TCB99651.1"/>
    <property type="molecule type" value="Genomic_DNA"/>
</dbReference>
<dbReference type="AlphaFoldDB" id="A0A4R0GV63"/>
<sequence length="435" mass="47734">MPEQIRATAASAQTNLHAVLHLVATGRLRCSQTTRRPAATAVAAIADVLEGGDFYPDEPIAAFAWPLILQAGGLAELAGARLQLTDRGRAALAKPAAATVRRLWRSWVTTTVLDEFNRIDEIKGQRAANVLTSAKNRRKAVATALAACPHDEWITIDDLFSTMRRRRETSPTVARSERGLWKLYLVDPQYGSLGYSGFADWPILEGRYTLAVLFEYAATLGLIDIEYTDPAGARTDYHDNWGADDLDYLSRYDGLLAIRLNPLGAHALGLADDYRPVDNVAAPERTLKVLSTLDIVAVGDPTAADRLILDAHAERTSDRVWTIRADTLLTAIETGRQLGPFVTFLADRTTHDLPETLTVLVDDVTTRATRIRDLGLVRLIECADAPLATLIARDPKLRRLCTLVGDRHLAVAAEHEPQFRRMLRPLGHTVAATTG</sequence>
<proteinExistence type="predicted"/>
<accession>A0A4R0GV63</accession>
<organism evidence="1 2">
    <name type="scientific">Micromonospora zingiberis</name>
    <dbReference type="NCBI Taxonomy" id="2053011"/>
    <lineage>
        <taxon>Bacteria</taxon>
        <taxon>Bacillati</taxon>
        <taxon>Actinomycetota</taxon>
        <taxon>Actinomycetes</taxon>
        <taxon>Micromonosporales</taxon>
        <taxon>Micromonosporaceae</taxon>
        <taxon>Micromonospora</taxon>
    </lineage>
</organism>
<dbReference type="OrthoDB" id="443235at2"/>
<evidence type="ECO:0000313" key="2">
    <source>
        <dbReference type="Proteomes" id="UP000292274"/>
    </source>
</evidence>
<reference evidence="1 2" key="1">
    <citation type="submission" date="2019-02" db="EMBL/GenBank/DDBJ databases">
        <title>Jishengella sp. nov., isolated from a root of Zingiber montanum.</title>
        <authorList>
            <person name="Kuncharoen N."/>
            <person name="Kudo T."/>
            <person name="Masahiro Y."/>
            <person name="Ohkuma M."/>
            <person name="Tanasupawat S."/>
        </authorList>
    </citation>
    <scope>NUCLEOTIDE SEQUENCE [LARGE SCALE GENOMIC DNA]</scope>
    <source>
        <strain evidence="1 2">PLAI 1-1</strain>
    </source>
</reference>
<comment type="caution">
    <text evidence="1">The sequence shown here is derived from an EMBL/GenBank/DDBJ whole genome shotgun (WGS) entry which is preliminary data.</text>
</comment>
<evidence type="ECO:0000313" key="1">
    <source>
        <dbReference type="EMBL" id="TCB99651.1"/>
    </source>
</evidence>